<dbReference type="EMBL" id="JTCM02000059">
    <property type="protein sequence ID" value="NEU75122.1"/>
    <property type="molecule type" value="Genomic_DNA"/>
</dbReference>
<organism evidence="2 3">
    <name type="scientific">Hassallia byssoidea VB512170</name>
    <dbReference type="NCBI Taxonomy" id="1304833"/>
    <lineage>
        <taxon>Bacteria</taxon>
        <taxon>Bacillati</taxon>
        <taxon>Cyanobacteriota</taxon>
        <taxon>Cyanophyceae</taxon>
        <taxon>Nostocales</taxon>
        <taxon>Tolypothrichaceae</taxon>
        <taxon>Hassallia</taxon>
    </lineage>
</organism>
<proteinExistence type="predicted"/>
<feature type="compositionally biased region" description="Pro residues" evidence="1">
    <location>
        <begin position="25"/>
        <end position="41"/>
    </location>
</feature>
<reference evidence="2 3" key="1">
    <citation type="journal article" date="2015" name="Genome Announc.">
        <title>Draft Genome Sequence of Cyanobacterium Hassallia byssoidea Strain VB512170, Isolated from Monuments in India.</title>
        <authorList>
            <person name="Singh D."/>
            <person name="Chandrababunaidu M.M."/>
            <person name="Panda A."/>
            <person name="Sen D."/>
            <person name="Bhattacharyya S."/>
            <person name="Adhikary S.P."/>
            <person name="Tripathy S."/>
        </authorList>
    </citation>
    <scope>NUCLEOTIDE SEQUENCE [LARGE SCALE GENOMIC DNA]</scope>
    <source>
        <strain evidence="2 3">VB512170</strain>
    </source>
</reference>
<evidence type="ECO:0000313" key="3">
    <source>
        <dbReference type="Proteomes" id="UP000031549"/>
    </source>
</evidence>
<protein>
    <submittedName>
        <fullName evidence="2">Uncharacterized protein</fullName>
    </submittedName>
</protein>
<sequence>MIENRSGGVGDKGTRGQGEIYGSIPPSPPLPISPFPPPHSPFPFKGCTIEK</sequence>
<name>A0A846HCJ2_9CYAN</name>
<feature type="region of interest" description="Disordered" evidence="1">
    <location>
        <begin position="1"/>
        <end position="51"/>
    </location>
</feature>
<evidence type="ECO:0000313" key="2">
    <source>
        <dbReference type="EMBL" id="NEU75122.1"/>
    </source>
</evidence>
<evidence type="ECO:0000256" key="1">
    <source>
        <dbReference type="SAM" id="MobiDB-lite"/>
    </source>
</evidence>
<dbReference type="Proteomes" id="UP000031549">
    <property type="component" value="Unassembled WGS sequence"/>
</dbReference>
<accession>A0A846HCJ2</accession>
<gene>
    <name evidence="2" type="ORF">PI95_021820</name>
</gene>
<keyword evidence="3" id="KW-1185">Reference proteome</keyword>
<comment type="caution">
    <text evidence="2">The sequence shown here is derived from an EMBL/GenBank/DDBJ whole genome shotgun (WGS) entry which is preliminary data.</text>
</comment>
<dbReference type="AlphaFoldDB" id="A0A846HCJ2"/>
<dbReference type="RefSeq" id="WP_163519082.1">
    <property type="nucleotide sequence ID" value="NZ_JTCM02000059.1"/>
</dbReference>